<dbReference type="GO" id="GO:0006629">
    <property type="term" value="P:lipid metabolic process"/>
    <property type="evidence" value="ECO:0007669"/>
    <property type="project" value="InterPro"/>
</dbReference>
<evidence type="ECO:0000313" key="11">
    <source>
        <dbReference type="Proteomes" id="UP001218188"/>
    </source>
</evidence>
<evidence type="ECO:0000256" key="1">
    <source>
        <dbReference type="ARBA" id="ARBA00004141"/>
    </source>
</evidence>
<reference evidence="10" key="1">
    <citation type="submission" date="2023-03" db="EMBL/GenBank/DDBJ databases">
        <title>Massive genome expansion in bonnet fungi (Mycena s.s.) driven by repeated elements and novel gene families across ecological guilds.</title>
        <authorList>
            <consortium name="Lawrence Berkeley National Laboratory"/>
            <person name="Harder C.B."/>
            <person name="Miyauchi S."/>
            <person name="Viragh M."/>
            <person name="Kuo A."/>
            <person name="Thoen E."/>
            <person name="Andreopoulos B."/>
            <person name="Lu D."/>
            <person name="Skrede I."/>
            <person name="Drula E."/>
            <person name="Henrissat B."/>
            <person name="Morin E."/>
            <person name="Kohler A."/>
            <person name="Barry K."/>
            <person name="LaButti K."/>
            <person name="Morin E."/>
            <person name="Salamov A."/>
            <person name="Lipzen A."/>
            <person name="Mereny Z."/>
            <person name="Hegedus B."/>
            <person name="Baldrian P."/>
            <person name="Stursova M."/>
            <person name="Weitz H."/>
            <person name="Taylor A."/>
            <person name="Grigoriev I.V."/>
            <person name="Nagy L.G."/>
            <person name="Martin F."/>
            <person name="Kauserud H."/>
        </authorList>
    </citation>
    <scope>NUCLEOTIDE SEQUENCE</scope>
    <source>
        <strain evidence="10">CBHHK200</strain>
    </source>
</reference>
<dbReference type="Pfam" id="PF13813">
    <property type="entry name" value="MBOAT_2"/>
    <property type="match status" value="1"/>
</dbReference>
<evidence type="ECO:0000256" key="5">
    <source>
        <dbReference type="ARBA" id="ARBA00022692"/>
    </source>
</evidence>
<evidence type="ECO:0000313" key="10">
    <source>
        <dbReference type="EMBL" id="KAJ7030352.1"/>
    </source>
</evidence>
<dbReference type="AlphaFoldDB" id="A0AAD6WYV5"/>
<feature type="transmembrane region" description="Helical" evidence="8">
    <location>
        <begin position="273"/>
        <end position="294"/>
    </location>
</feature>
<dbReference type="PANTHER" id="PTHR31595">
    <property type="entry name" value="LONG-CHAIN-ALCOHOL O-FATTY-ACYLTRANSFERASE 3-RELATED"/>
    <property type="match status" value="1"/>
</dbReference>
<sequence>MFTPYPFNPSLWGVYIALNLLPLTVKPSPYRRLFFLPIVGLTGYVLLCTTGTFREDYFLALAWLTIFCFASDYILITDVQRELRQVPVKPDSAIEHAPLLRRLRWALDLFHSPRGVGWAHEPTTTLPPHPQAGTGRGKFVAHRLWKALQFFVLFDLCNLHMYMNTMYPSLMLLSSILSVGSVACHLSNPEDWPPLFASPLEAWTIRRFWGRAWHQLMRRFVSTHGKYLAHQILRLPPGGNPSAYVQLYTAFAISAWVHYLAETMALRHWQGGALVFFMLQPLAITLEDFLIFLARRTGFRGGSAARLAGYAWTWAWLALSLPVWQMPLVRAGLMDKEAMPVSLLLEMWQRGGK</sequence>
<comment type="caution">
    <text evidence="10">The sequence shown here is derived from an EMBL/GenBank/DDBJ whole genome shotgun (WGS) entry which is preliminary data.</text>
</comment>
<gene>
    <name evidence="10" type="ORF">C8F04DRAFT_1113371</name>
</gene>
<dbReference type="GO" id="GO:0016020">
    <property type="term" value="C:membrane"/>
    <property type="evidence" value="ECO:0007669"/>
    <property type="project" value="UniProtKB-SubCell"/>
</dbReference>
<dbReference type="EMBL" id="JARJCM010000091">
    <property type="protein sequence ID" value="KAJ7030352.1"/>
    <property type="molecule type" value="Genomic_DNA"/>
</dbReference>
<keyword evidence="6 8" id="KW-1133">Transmembrane helix</keyword>
<organism evidence="10 11">
    <name type="scientific">Mycena alexandri</name>
    <dbReference type="NCBI Taxonomy" id="1745969"/>
    <lineage>
        <taxon>Eukaryota</taxon>
        <taxon>Fungi</taxon>
        <taxon>Dikarya</taxon>
        <taxon>Basidiomycota</taxon>
        <taxon>Agaricomycotina</taxon>
        <taxon>Agaricomycetes</taxon>
        <taxon>Agaricomycetidae</taxon>
        <taxon>Agaricales</taxon>
        <taxon>Marasmiineae</taxon>
        <taxon>Mycenaceae</taxon>
        <taxon>Mycena</taxon>
    </lineage>
</organism>
<evidence type="ECO:0000256" key="7">
    <source>
        <dbReference type="ARBA" id="ARBA00023136"/>
    </source>
</evidence>
<feature type="transmembrane region" description="Helical" evidence="8">
    <location>
        <begin position="58"/>
        <end position="76"/>
    </location>
</feature>
<proteinExistence type="inferred from homology"/>
<dbReference type="GO" id="GO:0008374">
    <property type="term" value="F:O-acyltransferase activity"/>
    <property type="evidence" value="ECO:0007669"/>
    <property type="project" value="InterPro"/>
</dbReference>
<evidence type="ECO:0000256" key="8">
    <source>
        <dbReference type="SAM" id="Phobius"/>
    </source>
</evidence>
<dbReference type="InterPro" id="IPR032805">
    <property type="entry name" value="Wax_synthase_dom"/>
</dbReference>
<comment type="subcellular location">
    <subcellularLocation>
        <location evidence="1">Membrane</location>
        <topology evidence="1">Multi-pass membrane protein</topology>
    </subcellularLocation>
</comment>
<name>A0AAD6WYV5_9AGAR</name>
<protein>
    <submittedName>
        <fullName evidence="10">Membrane bound O-acyl transferase family-domain-containing protein</fullName>
    </submittedName>
</protein>
<dbReference type="PANTHER" id="PTHR31595:SF57">
    <property type="entry name" value="OS04G0481900 PROTEIN"/>
    <property type="match status" value="1"/>
</dbReference>
<feature type="transmembrane region" description="Helical" evidence="8">
    <location>
        <begin position="314"/>
        <end position="333"/>
    </location>
</feature>
<evidence type="ECO:0000256" key="3">
    <source>
        <dbReference type="ARBA" id="ARBA00007282"/>
    </source>
</evidence>
<dbReference type="Proteomes" id="UP001218188">
    <property type="component" value="Unassembled WGS sequence"/>
</dbReference>
<evidence type="ECO:0000256" key="4">
    <source>
        <dbReference type="ARBA" id="ARBA00022679"/>
    </source>
</evidence>
<keyword evidence="11" id="KW-1185">Reference proteome</keyword>
<feature type="transmembrane region" description="Helical" evidence="8">
    <location>
        <begin position="32"/>
        <end position="52"/>
    </location>
</feature>
<accession>A0AAD6WYV5</accession>
<comment type="similarity">
    <text evidence="3">Belongs to the wax synthase family.</text>
</comment>
<keyword evidence="7 8" id="KW-0472">Membrane</keyword>
<feature type="domain" description="Wax synthase" evidence="9">
    <location>
        <begin position="192"/>
        <end position="279"/>
    </location>
</feature>
<comment type="pathway">
    <text evidence="2">Secondary metabolite biosynthesis.</text>
</comment>
<dbReference type="InterPro" id="IPR044851">
    <property type="entry name" value="Wax_synthase"/>
</dbReference>
<evidence type="ECO:0000259" key="9">
    <source>
        <dbReference type="Pfam" id="PF13813"/>
    </source>
</evidence>
<keyword evidence="5 8" id="KW-0812">Transmembrane</keyword>
<keyword evidence="4 10" id="KW-0808">Transferase</keyword>
<evidence type="ECO:0000256" key="2">
    <source>
        <dbReference type="ARBA" id="ARBA00005179"/>
    </source>
</evidence>
<evidence type="ECO:0000256" key="6">
    <source>
        <dbReference type="ARBA" id="ARBA00022989"/>
    </source>
</evidence>